<keyword evidence="9" id="KW-0050">Antiport</keyword>
<evidence type="ECO:0000313" key="14">
    <source>
        <dbReference type="RefSeq" id="XP_072850534.1"/>
    </source>
</evidence>
<feature type="transmembrane region" description="Helical" evidence="11">
    <location>
        <begin position="359"/>
        <end position="378"/>
    </location>
</feature>
<evidence type="ECO:0000313" key="13">
    <source>
        <dbReference type="Proteomes" id="UP001652642"/>
    </source>
</evidence>
<accession>A0ABM5FYQ5</accession>
<keyword evidence="13" id="KW-1185">Reference proteome</keyword>
<evidence type="ECO:0000256" key="7">
    <source>
        <dbReference type="ARBA" id="ARBA00023136"/>
    </source>
</evidence>
<feature type="domain" description="Cation/H+ exchanger transmembrane" evidence="12">
    <location>
        <begin position="65"/>
        <end position="454"/>
    </location>
</feature>
<evidence type="ECO:0000256" key="11">
    <source>
        <dbReference type="SAM" id="Phobius"/>
    </source>
</evidence>
<name>A0ABM5FYQ5_9SAUR</name>
<dbReference type="RefSeq" id="XP_072850534.1">
    <property type="nucleotide sequence ID" value="XM_072994433.1"/>
</dbReference>
<feature type="transmembrane region" description="Helical" evidence="11">
    <location>
        <begin position="245"/>
        <end position="267"/>
    </location>
</feature>
<feature type="transmembrane region" description="Helical" evidence="11">
    <location>
        <begin position="332"/>
        <end position="353"/>
    </location>
</feature>
<feature type="transmembrane region" description="Helical" evidence="11">
    <location>
        <begin position="130"/>
        <end position="150"/>
    </location>
</feature>
<evidence type="ECO:0000256" key="9">
    <source>
        <dbReference type="RuleBase" id="RU003722"/>
    </source>
</evidence>
<comment type="similarity">
    <text evidence="9">Belongs to the monovalent cation:proton antiporter 1 (CPA1) transporter (TC 2.A.36) family.</text>
</comment>
<evidence type="ECO:0000256" key="10">
    <source>
        <dbReference type="SAM" id="MobiDB-lite"/>
    </source>
</evidence>
<keyword evidence="8 9" id="KW-0739">Sodium transport</keyword>
<dbReference type="Gene3D" id="6.10.140.1330">
    <property type="match status" value="1"/>
</dbReference>
<evidence type="ECO:0000259" key="12">
    <source>
        <dbReference type="Pfam" id="PF00999"/>
    </source>
</evidence>
<feature type="transmembrane region" description="Helical" evidence="11">
    <location>
        <begin position="399"/>
        <end position="418"/>
    </location>
</feature>
<dbReference type="InterPro" id="IPR004709">
    <property type="entry name" value="NaH_exchanger"/>
</dbReference>
<feature type="transmembrane region" description="Helical" evidence="11">
    <location>
        <begin position="101"/>
        <end position="118"/>
    </location>
</feature>
<dbReference type="Proteomes" id="UP001652642">
    <property type="component" value="Chromosome 3"/>
</dbReference>
<keyword evidence="6 9" id="KW-0406">Ion transport</keyword>
<reference evidence="14" key="1">
    <citation type="submission" date="2025-08" db="UniProtKB">
        <authorList>
            <consortium name="RefSeq"/>
        </authorList>
    </citation>
    <scope>IDENTIFICATION</scope>
</reference>
<keyword evidence="4 11" id="KW-1133">Transmembrane helix</keyword>
<keyword evidence="3 9" id="KW-0812">Transmembrane</keyword>
<feature type="region of interest" description="Disordered" evidence="10">
    <location>
        <begin position="595"/>
        <end position="626"/>
    </location>
</feature>
<evidence type="ECO:0000256" key="1">
    <source>
        <dbReference type="ARBA" id="ARBA00004141"/>
    </source>
</evidence>
<comment type="subcellular location">
    <subcellularLocation>
        <location evidence="1">Membrane</location>
        <topology evidence="1">Multi-pass membrane protein</topology>
    </subcellularLocation>
</comment>
<feature type="compositionally biased region" description="Basic and acidic residues" evidence="10">
    <location>
        <begin position="606"/>
        <end position="623"/>
    </location>
</feature>
<keyword evidence="2 9" id="KW-0813">Transport</keyword>
<evidence type="ECO:0000256" key="6">
    <source>
        <dbReference type="ARBA" id="ARBA00023065"/>
    </source>
</evidence>
<evidence type="ECO:0000256" key="8">
    <source>
        <dbReference type="ARBA" id="ARBA00023201"/>
    </source>
</evidence>
<keyword evidence="7 11" id="KW-0472">Membrane</keyword>
<protein>
    <recommendedName>
        <fullName evidence="9">Sodium/hydrogen exchanger</fullName>
    </recommendedName>
</protein>
<feature type="transmembrane region" description="Helical" evidence="11">
    <location>
        <begin position="202"/>
        <end position="224"/>
    </location>
</feature>
<dbReference type="NCBIfam" id="TIGR00840">
    <property type="entry name" value="b_cpa1"/>
    <property type="match status" value="1"/>
</dbReference>
<feature type="transmembrane region" description="Helical" evidence="11">
    <location>
        <begin position="287"/>
        <end position="311"/>
    </location>
</feature>
<feature type="transmembrane region" description="Helical" evidence="11">
    <location>
        <begin position="424"/>
        <end position="445"/>
    </location>
</feature>
<keyword evidence="5" id="KW-0915">Sodium</keyword>
<feature type="transmembrane region" description="Helical" evidence="11">
    <location>
        <begin position="171"/>
        <end position="190"/>
    </location>
</feature>
<dbReference type="PRINTS" id="PR01084">
    <property type="entry name" value="NAHEXCHNGR"/>
</dbReference>
<sequence length="642" mass="72003">MPVGRVKAMCLFPLPRIANERWLPQHRGLIVGVILRYGIPPTSGHDKPFSCSQEDRAYTTLLVNISGKFFEYTLKGEISPGKIYNVEQNDMLRKVTFDPEVFFNILLPPIIFHAGYSLKKRHFFRNLGSILTYAFLGTAVSCFIIGNLMYGVVKLMKLVGQLSDKFYYTDCLFFGAIISATDPVTVLAIFNELHADVDLYALLFGESVLNDAVAIVLSSSIVAYQPTGGNIHAFDAAAFFKSIGIFLGIFSGSFMMGVVTGIVTALISKFTKLHCFPLLETALFFLMSWSTFLLAEACGFTGVVSVLFCGITQAHYTFNNLSVESRSRTKQLFEVLHFLAENFIFSYMGLALFTFQKHVFSPIFIIGAFIAVFLGRAAHIYPLSFFLNLGRRHKISWNFQHMMMFSGLRGAMAFALAIRDTATYAHQMMFSTTLLIVFFTVWIIGGGTTPMLSWLNIRVGEHIPSVEEMNESRWLYFRVGVDPDQDPPPTNDSFQVLQGDGPDVERRNRTKLESVWIFRLWYSFDHNYLKPILTHSGPPLTTTLPSWCGLIARCLTTPQVYENQEQLREEDSDFILNDSDLTLTYGDATITANGSSGSHTAVSSLDGRKMKSTSEEALERDLGTEAPEVMSRGTRLVFPLDE</sequence>
<evidence type="ECO:0000256" key="5">
    <source>
        <dbReference type="ARBA" id="ARBA00023053"/>
    </source>
</evidence>
<gene>
    <name evidence="14" type="primary">SLC9A7</name>
</gene>
<dbReference type="GeneID" id="110080683"/>
<evidence type="ECO:0000256" key="4">
    <source>
        <dbReference type="ARBA" id="ARBA00022989"/>
    </source>
</evidence>
<proteinExistence type="inferred from homology"/>
<dbReference type="Pfam" id="PF00999">
    <property type="entry name" value="Na_H_Exchanger"/>
    <property type="match status" value="1"/>
</dbReference>
<dbReference type="InterPro" id="IPR018422">
    <property type="entry name" value="Cation/H_exchanger_CPA1"/>
</dbReference>
<organism evidence="13 14">
    <name type="scientific">Pogona vitticeps</name>
    <name type="common">central bearded dragon</name>
    <dbReference type="NCBI Taxonomy" id="103695"/>
    <lineage>
        <taxon>Eukaryota</taxon>
        <taxon>Metazoa</taxon>
        <taxon>Chordata</taxon>
        <taxon>Craniata</taxon>
        <taxon>Vertebrata</taxon>
        <taxon>Euteleostomi</taxon>
        <taxon>Lepidosauria</taxon>
        <taxon>Squamata</taxon>
        <taxon>Bifurcata</taxon>
        <taxon>Unidentata</taxon>
        <taxon>Episquamata</taxon>
        <taxon>Toxicofera</taxon>
        <taxon>Iguania</taxon>
        <taxon>Acrodonta</taxon>
        <taxon>Agamidae</taxon>
        <taxon>Amphibolurinae</taxon>
        <taxon>Pogona</taxon>
    </lineage>
</organism>
<dbReference type="PANTHER" id="PTHR10110">
    <property type="entry name" value="SODIUM/HYDROGEN EXCHANGER"/>
    <property type="match status" value="1"/>
</dbReference>
<dbReference type="InterPro" id="IPR006153">
    <property type="entry name" value="Cation/H_exchanger_TM"/>
</dbReference>
<evidence type="ECO:0000256" key="2">
    <source>
        <dbReference type="ARBA" id="ARBA00022448"/>
    </source>
</evidence>
<evidence type="ECO:0000256" key="3">
    <source>
        <dbReference type="ARBA" id="ARBA00022692"/>
    </source>
</evidence>
<dbReference type="PANTHER" id="PTHR10110:SF62">
    <property type="entry name" value="SODIUM_HYDROGEN EXCHANGER 7"/>
    <property type="match status" value="1"/>
</dbReference>